<name>A0A3B1J8I3_ASTMX</name>
<dbReference type="Ensembl" id="ENSAMXT00000046875.1">
    <property type="protein sequence ID" value="ENSAMXP00000038602.1"/>
    <property type="gene ID" value="ENSAMXG00000018687.2"/>
</dbReference>
<evidence type="ECO:0000313" key="2">
    <source>
        <dbReference type="Ensembl" id="ENSAMXP00000038602.1"/>
    </source>
</evidence>
<reference evidence="2" key="3">
    <citation type="submission" date="2025-08" db="UniProtKB">
        <authorList>
            <consortium name="Ensembl"/>
        </authorList>
    </citation>
    <scope>IDENTIFICATION</scope>
</reference>
<feature type="compositionally biased region" description="Basic residues" evidence="1">
    <location>
        <begin position="164"/>
        <end position="177"/>
    </location>
</feature>
<dbReference type="Proteomes" id="UP000018467">
    <property type="component" value="Unassembled WGS sequence"/>
</dbReference>
<accession>A0A3B1J8I3</accession>
<protein>
    <submittedName>
        <fullName evidence="2">Glutamate rich 1</fullName>
    </submittedName>
</protein>
<proteinExistence type="predicted"/>
<organism evidence="2 3">
    <name type="scientific">Astyanax mexicanus</name>
    <name type="common">Blind cave fish</name>
    <name type="synonym">Astyanax fasciatus mexicanus</name>
    <dbReference type="NCBI Taxonomy" id="7994"/>
    <lineage>
        <taxon>Eukaryota</taxon>
        <taxon>Metazoa</taxon>
        <taxon>Chordata</taxon>
        <taxon>Craniata</taxon>
        <taxon>Vertebrata</taxon>
        <taxon>Euteleostomi</taxon>
        <taxon>Actinopterygii</taxon>
        <taxon>Neopterygii</taxon>
        <taxon>Teleostei</taxon>
        <taxon>Ostariophysi</taxon>
        <taxon>Characiformes</taxon>
        <taxon>Characoidei</taxon>
        <taxon>Acestrorhamphidae</taxon>
        <taxon>Acestrorhamphinae</taxon>
        <taxon>Astyanax</taxon>
    </lineage>
</organism>
<dbReference type="PANTHER" id="PTHR22444:SF1">
    <property type="entry name" value="GLUTAMATE-RICH PROTEIN 1"/>
    <property type="match status" value="1"/>
</dbReference>
<feature type="region of interest" description="Disordered" evidence="1">
    <location>
        <begin position="21"/>
        <end position="179"/>
    </location>
</feature>
<sequence length="325" mass="36105">MAFRKEVFQAKVLQRLYPAPAPKAEVQDSPGDNLDSASRTAKLKQNKTAGSVGASSLPAKKIYTVLPPPEDYRPSSRDEELKTVSSSDRTAVDLSDSGNSDSAEGQDHVQRRRKRRRKRKADSAGAGGTGSTPLGNPTQEQAEKAEGRNGQTLEVPEGQEILSKSRKRKLKKKRQKEKLRSIGVVTKSRPLEFTYRRDGGNDEEVEEENVEENNKKVEEVVHFLRTMWDIYLSDRSSTADRTCLSLSTAESLFTCLSEGTAPPAAMSGLCRLRTLLGQRDVEQLNTALQEFSHTSTLSTDETVLVHTLFNYWMTEVLPMQSQTAT</sequence>
<keyword evidence="3" id="KW-1185">Reference proteome</keyword>
<reference evidence="2" key="4">
    <citation type="submission" date="2025-09" db="UniProtKB">
        <authorList>
            <consortium name="Ensembl"/>
        </authorList>
    </citation>
    <scope>IDENTIFICATION</scope>
</reference>
<reference evidence="3" key="2">
    <citation type="journal article" date="2014" name="Nat. Commun.">
        <title>The cavefish genome reveals candidate genes for eye loss.</title>
        <authorList>
            <person name="McGaugh S.E."/>
            <person name="Gross J.B."/>
            <person name="Aken B."/>
            <person name="Blin M."/>
            <person name="Borowsky R."/>
            <person name="Chalopin D."/>
            <person name="Hinaux H."/>
            <person name="Jeffery W.R."/>
            <person name="Keene A."/>
            <person name="Ma L."/>
            <person name="Minx P."/>
            <person name="Murphy D."/>
            <person name="O'Quin K.E."/>
            <person name="Retaux S."/>
            <person name="Rohner N."/>
            <person name="Searle S.M."/>
            <person name="Stahl B.A."/>
            <person name="Tabin C."/>
            <person name="Volff J.N."/>
            <person name="Yoshizawa M."/>
            <person name="Warren W.C."/>
        </authorList>
    </citation>
    <scope>NUCLEOTIDE SEQUENCE [LARGE SCALE GENOMIC DNA]</scope>
    <source>
        <strain evidence="3">female</strain>
    </source>
</reference>
<evidence type="ECO:0000313" key="3">
    <source>
        <dbReference type="Proteomes" id="UP000018467"/>
    </source>
</evidence>
<dbReference type="InParanoid" id="A0A3B1J8I3"/>
<reference evidence="3" key="1">
    <citation type="submission" date="2013-03" db="EMBL/GenBank/DDBJ databases">
        <authorList>
            <person name="Jeffery W."/>
            <person name="Warren W."/>
            <person name="Wilson R.K."/>
        </authorList>
    </citation>
    <scope>NUCLEOTIDE SEQUENCE</scope>
    <source>
        <strain evidence="3">female</strain>
    </source>
</reference>
<dbReference type="GeneTree" id="ENSGT00390000005606"/>
<dbReference type="STRING" id="7994.ENSAMXP00000038602"/>
<feature type="compositionally biased region" description="Basic and acidic residues" evidence="1">
    <location>
        <begin position="70"/>
        <end position="82"/>
    </location>
</feature>
<dbReference type="FunCoup" id="A0A3B1J8I3">
    <property type="interactions" value="623"/>
</dbReference>
<dbReference type="Bgee" id="ENSAMXG00000018687">
    <property type="expression patterns" value="Expressed in muscle tissue and 14 other cell types or tissues"/>
</dbReference>
<dbReference type="InterPro" id="IPR026719">
    <property type="entry name" value="ERICH1"/>
</dbReference>
<dbReference type="PANTHER" id="PTHR22444">
    <property type="entry name" value="GLUTAMATE-RICH PROTEIN 1"/>
    <property type="match status" value="1"/>
</dbReference>
<evidence type="ECO:0000256" key="1">
    <source>
        <dbReference type="SAM" id="MobiDB-lite"/>
    </source>
</evidence>
<feature type="compositionally biased region" description="Basic residues" evidence="1">
    <location>
        <begin position="110"/>
        <end position="120"/>
    </location>
</feature>
<dbReference type="AlphaFoldDB" id="A0A3B1J8I3"/>